<feature type="compositionally biased region" description="Acidic residues" evidence="1">
    <location>
        <begin position="354"/>
        <end position="368"/>
    </location>
</feature>
<dbReference type="InterPro" id="IPR036885">
    <property type="entry name" value="SWIB_MDM2_dom_sf"/>
</dbReference>
<dbReference type="SUPFAM" id="SSF47592">
    <property type="entry name" value="SWIB/MDM2 domain"/>
    <property type="match status" value="2"/>
</dbReference>
<evidence type="ECO:0000313" key="3">
    <source>
        <dbReference type="EMBL" id="TPX71971.1"/>
    </source>
</evidence>
<feature type="compositionally biased region" description="Basic and acidic residues" evidence="1">
    <location>
        <begin position="341"/>
        <end position="352"/>
    </location>
</feature>
<feature type="compositionally biased region" description="Polar residues" evidence="1">
    <location>
        <begin position="202"/>
        <end position="214"/>
    </location>
</feature>
<comment type="caution">
    <text evidence="3">The sequence shown here is derived from an EMBL/GenBank/DDBJ whole genome shotgun (WGS) entry which is preliminary data.</text>
</comment>
<evidence type="ECO:0000256" key="1">
    <source>
        <dbReference type="SAM" id="MobiDB-lite"/>
    </source>
</evidence>
<dbReference type="SMART" id="SM00151">
    <property type="entry name" value="SWIB"/>
    <property type="match status" value="2"/>
</dbReference>
<dbReference type="AlphaFoldDB" id="A0A507F6Q7"/>
<dbReference type="Proteomes" id="UP000320333">
    <property type="component" value="Unassembled WGS sequence"/>
</dbReference>
<dbReference type="InterPro" id="IPR019835">
    <property type="entry name" value="SWIB_domain"/>
</dbReference>
<feature type="region of interest" description="Disordered" evidence="1">
    <location>
        <begin position="176"/>
        <end position="216"/>
    </location>
</feature>
<sequence length="493" mass="54396">MSTEVIAAIHAILDESDLALVSVKTIRKQLDQQAQTQDGLREGIAAMGKEGVKAEIMRRFDELFSAQNEADEEEAQHVEESGQLEDATMQDIKHELVKPEFNSHDTDEMLARALHDHEVSGRSQRASTAAASRKSNKAKTTTTRARKADAKPTGFSKPQVLSEPLSVLMRLVGSVQDSDASKTEPTLDNDTSNEVQVPPSPVQETEPLNKSSDGATPVLLPRHEVVKRIWAHVKKHDLQDPSDKRVILCDDYMEAIFKLKKVNMFKMNKLLGAHLKNADEVAGAKKYLEGYSAPSGVSKSKTPGINSTTRAKSRGSRDRKSSDYIVDSDDDENSGDDEAEKDGNGTDEHSSENEGNEEEEEDEEEEDEAAKKKKKNAPSKRKKAKQGDSDGSDVDDAPSKKKKSKPAAGKSKSVFSKPYTPSEALSQVIGSSDPLPRHEAVKQIWVYIKAHDLQDPKDKRYIVCDETLEAVLKSKRISMFAMNKVLGEHLVPI</sequence>
<keyword evidence="4" id="KW-1185">Reference proteome</keyword>
<evidence type="ECO:0000259" key="2">
    <source>
        <dbReference type="PROSITE" id="PS51925"/>
    </source>
</evidence>
<organism evidence="3 4">
    <name type="scientific">Chytriomyces confervae</name>
    <dbReference type="NCBI Taxonomy" id="246404"/>
    <lineage>
        <taxon>Eukaryota</taxon>
        <taxon>Fungi</taxon>
        <taxon>Fungi incertae sedis</taxon>
        <taxon>Chytridiomycota</taxon>
        <taxon>Chytridiomycota incertae sedis</taxon>
        <taxon>Chytridiomycetes</taxon>
        <taxon>Chytridiales</taxon>
        <taxon>Chytriomycetaceae</taxon>
        <taxon>Chytriomyces</taxon>
    </lineage>
</organism>
<gene>
    <name evidence="3" type="ORF">CcCBS67573_g06012</name>
</gene>
<dbReference type="Pfam" id="PF02201">
    <property type="entry name" value="SWIB"/>
    <property type="match status" value="2"/>
</dbReference>
<proteinExistence type="predicted"/>
<feature type="compositionally biased region" description="Low complexity" evidence="1">
    <location>
        <begin position="121"/>
        <end position="143"/>
    </location>
</feature>
<dbReference type="PANTHER" id="PTHR13844">
    <property type="entry name" value="SWI/SNF-RELATED MATRIX-ASSOCIATED ACTIN-DEPENDENT REGULATOR OF CHROMATIN SUBFAMILY D"/>
    <property type="match status" value="1"/>
</dbReference>
<evidence type="ECO:0000313" key="4">
    <source>
        <dbReference type="Proteomes" id="UP000320333"/>
    </source>
</evidence>
<feature type="domain" description="DM2" evidence="2">
    <location>
        <begin position="197"/>
        <end position="277"/>
    </location>
</feature>
<feature type="region of interest" description="Disordered" evidence="1">
    <location>
        <begin position="116"/>
        <end position="158"/>
    </location>
</feature>
<protein>
    <recommendedName>
        <fullName evidence="2">DM2 domain-containing protein</fullName>
    </recommendedName>
</protein>
<dbReference type="STRING" id="246404.A0A507F6Q7"/>
<dbReference type="CDD" id="cd10567">
    <property type="entry name" value="SWIB-MDM2_like"/>
    <property type="match status" value="2"/>
</dbReference>
<name>A0A507F6Q7_9FUNG</name>
<feature type="compositionally biased region" description="Polar residues" evidence="1">
    <location>
        <begin position="295"/>
        <end position="309"/>
    </location>
</feature>
<dbReference type="InterPro" id="IPR003121">
    <property type="entry name" value="SWIB_MDM2_domain"/>
</dbReference>
<accession>A0A507F6Q7</accession>
<feature type="compositionally biased region" description="Polar residues" evidence="1">
    <location>
        <begin position="176"/>
        <end position="195"/>
    </location>
</feature>
<feature type="compositionally biased region" description="Basic residues" evidence="1">
    <location>
        <begin position="371"/>
        <end position="384"/>
    </location>
</feature>
<dbReference type="OrthoDB" id="10251073at2759"/>
<feature type="compositionally biased region" description="Acidic residues" evidence="1">
    <location>
        <begin position="326"/>
        <end position="340"/>
    </location>
</feature>
<feature type="domain" description="DM2" evidence="2">
    <location>
        <begin position="414"/>
        <end position="492"/>
    </location>
</feature>
<reference evidence="3 4" key="1">
    <citation type="journal article" date="2019" name="Sci. Rep.">
        <title>Comparative genomics of chytrid fungi reveal insights into the obligate biotrophic and pathogenic lifestyle of Synchytrium endobioticum.</title>
        <authorList>
            <person name="van de Vossenberg B.T.L.H."/>
            <person name="Warris S."/>
            <person name="Nguyen H.D.T."/>
            <person name="van Gent-Pelzer M.P.E."/>
            <person name="Joly D.L."/>
            <person name="van de Geest H.C."/>
            <person name="Bonants P.J.M."/>
            <person name="Smith D.S."/>
            <person name="Levesque C.A."/>
            <person name="van der Lee T.A.J."/>
        </authorList>
    </citation>
    <scope>NUCLEOTIDE SEQUENCE [LARGE SCALE GENOMIC DNA]</scope>
    <source>
        <strain evidence="3 4">CBS 675.73</strain>
    </source>
</reference>
<dbReference type="EMBL" id="QEAP01000237">
    <property type="protein sequence ID" value="TPX71971.1"/>
    <property type="molecule type" value="Genomic_DNA"/>
</dbReference>
<feature type="region of interest" description="Disordered" evidence="1">
    <location>
        <begin position="291"/>
        <end position="421"/>
    </location>
</feature>
<dbReference type="PROSITE" id="PS51925">
    <property type="entry name" value="SWIB_MDM2"/>
    <property type="match status" value="2"/>
</dbReference>
<dbReference type="Gene3D" id="1.10.245.10">
    <property type="entry name" value="SWIB/MDM2 domain"/>
    <property type="match status" value="2"/>
</dbReference>